<proteinExistence type="predicted"/>
<dbReference type="Proteomes" id="UP000018721">
    <property type="component" value="Unassembled WGS sequence"/>
</dbReference>
<accession>V9F3J7</accession>
<dbReference type="OrthoDB" id="103142at2759"/>
<feature type="compositionally biased region" description="Polar residues" evidence="1">
    <location>
        <begin position="76"/>
        <end position="88"/>
    </location>
</feature>
<gene>
    <name evidence="2" type="ORF">F443_09478</name>
</gene>
<dbReference type="AlphaFoldDB" id="V9F3J7"/>
<dbReference type="EMBL" id="ANIZ01001628">
    <property type="protein sequence ID" value="ETI46105.1"/>
    <property type="molecule type" value="Genomic_DNA"/>
</dbReference>
<organism evidence="2 3">
    <name type="scientific">Phytophthora nicotianae P1569</name>
    <dbReference type="NCBI Taxonomy" id="1317065"/>
    <lineage>
        <taxon>Eukaryota</taxon>
        <taxon>Sar</taxon>
        <taxon>Stramenopiles</taxon>
        <taxon>Oomycota</taxon>
        <taxon>Peronosporomycetes</taxon>
        <taxon>Peronosporales</taxon>
        <taxon>Peronosporaceae</taxon>
        <taxon>Phytophthora</taxon>
    </lineage>
</organism>
<feature type="region of interest" description="Disordered" evidence="1">
    <location>
        <begin position="52"/>
        <end position="92"/>
    </location>
</feature>
<protein>
    <submittedName>
        <fullName evidence="2">Uncharacterized protein</fullName>
    </submittedName>
</protein>
<comment type="caution">
    <text evidence="2">The sequence shown here is derived from an EMBL/GenBank/DDBJ whole genome shotgun (WGS) entry which is preliminary data.</text>
</comment>
<sequence>MTSARRSQREADELLNGIIDSLNRLRVRDPNTDDFVCNPPEEDTVMESLTREELLSDSTDLPFTDAAGDKPDDDANNASVQSDTPEQTTQEKVDAIRSVIFQSTLRDLRTLPLRIRDQLRCKQEAKTTQTSITSFFQATWRLSDLQN</sequence>
<dbReference type="HOGENOM" id="CLU_1771739_0_0_1"/>
<evidence type="ECO:0000313" key="2">
    <source>
        <dbReference type="EMBL" id="ETI46105.1"/>
    </source>
</evidence>
<reference evidence="2 3" key="1">
    <citation type="submission" date="2013-11" db="EMBL/GenBank/DDBJ databases">
        <title>The Genome Sequence of Phytophthora parasitica P1569.</title>
        <authorList>
            <consortium name="The Broad Institute Genomics Platform"/>
            <person name="Russ C."/>
            <person name="Tyler B."/>
            <person name="Panabieres F."/>
            <person name="Shan W."/>
            <person name="Tripathy S."/>
            <person name="Grunwald N."/>
            <person name="Machado M."/>
            <person name="Johnson C.S."/>
            <person name="Arredondo F."/>
            <person name="Hong C."/>
            <person name="Coffey M."/>
            <person name="Young S.K."/>
            <person name="Zeng Q."/>
            <person name="Gargeya S."/>
            <person name="Fitzgerald M."/>
            <person name="Abouelleil A."/>
            <person name="Alvarado L."/>
            <person name="Chapman S.B."/>
            <person name="Gainer-Dewar J."/>
            <person name="Goldberg J."/>
            <person name="Griggs A."/>
            <person name="Gujja S."/>
            <person name="Hansen M."/>
            <person name="Howarth C."/>
            <person name="Imamovic A."/>
            <person name="Ireland A."/>
            <person name="Larimer J."/>
            <person name="McCowan C."/>
            <person name="Murphy C."/>
            <person name="Pearson M."/>
            <person name="Poon T.W."/>
            <person name="Priest M."/>
            <person name="Roberts A."/>
            <person name="Saif S."/>
            <person name="Shea T."/>
            <person name="Sykes S."/>
            <person name="Wortman J."/>
            <person name="Nusbaum C."/>
            <person name="Birren B."/>
        </authorList>
    </citation>
    <scope>NUCLEOTIDE SEQUENCE [LARGE SCALE GENOMIC DNA]</scope>
    <source>
        <strain evidence="2 3">P1569</strain>
    </source>
</reference>
<evidence type="ECO:0000256" key="1">
    <source>
        <dbReference type="SAM" id="MobiDB-lite"/>
    </source>
</evidence>
<evidence type="ECO:0000313" key="3">
    <source>
        <dbReference type="Proteomes" id="UP000018721"/>
    </source>
</evidence>
<name>V9F3J7_PHYNI</name>
<keyword evidence="3" id="KW-1185">Reference proteome</keyword>